<sequence length="231" mass="27016">MLKNNIYLIVLTFYMSVIGLDVIKLINLARKPTLNIDLSKYFFRTHMLVLFCGISLTLVAVIFEVNIFDYSKPIHYSNVEKISLKDFNGLKLPGQTLQGGNKFAFITSGIEFKKHKGIVNVNSYFHPARSYVYIDDLQNDDLLRHELYHFHITEIWARIFRKEISKFKDVPTSSMLNKTYVYIEAKRNAMQAEYDFDTNHSYLLGKQLKWQVKIDSMLSALSAYENTQIRF</sequence>
<proteinExistence type="predicted"/>
<feature type="transmembrane region" description="Helical" evidence="1">
    <location>
        <begin position="47"/>
        <end position="68"/>
    </location>
</feature>
<evidence type="ECO:0000313" key="3">
    <source>
        <dbReference type="Proteomes" id="UP000192472"/>
    </source>
</evidence>
<protein>
    <recommendedName>
        <fullName evidence="4">DUF922 domain-containing protein</fullName>
    </recommendedName>
</protein>
<keyword evidence="1" id="KW-0812">Transmembrane</keyword>
<keyword evidence="3" id="KW-1185">Reference proteome</keyword>
<accession>A0A1W2GFD5</accession>
<dbReference type="STRING" id="692418.SAMN04488029_2322"/>
<organism evidence="2 3">
    <name type="scientific">Reichenbachiella faecimaris</name>
    <dbReference type="NCBI Taxonomy" id="692418"/>
    <lineage>
        <taxon>Bacteria</taxon>
        <taxon>Pseudomonadati</taxon>
        <taxon>Bacteroidota</taxon>
        <taxon>Cytophagia</taxon>
        <taxon>Cytophagales</taxon>
        <taxon>Reichenbachiellaceae</taxon>
        <taxon>Reichenbachiella</taxon>
    </lineage>
</organism>
<feature type="transmembrane region" description="Helical" evidence="1">
    <location>
        <begin position="6"/>
        <end position="26"/>
    </location>
</feature>
<dbReference type="OrthoDB" id="5431540at2"/>
<keyword evidence="1" id="KW-1133">Transmembrane helix</keyword>
<dbReference type="EMBL" id="FWYF01000002">
    <property type="protein sequence ID" value="SMD35068.1"/>
    <property type="molecule type" value="Genomic_DNA"/>
</dbReference>
<gene>
    <name evidence="2" type="ORF">SAMN04488029_2322</name>
</gene>
<reference evidence="2 3" key="1">
    <citation type="submission" date="2017-04" db="EMBL/GenBank/DDBJ databases">
        <authorList>
            <person name="Afonso C.L."/>
            <person name="Miller P.J."/>
            <person name="Scott M.A."/>
            <person name="Spackman E."/>
            <person name="Goraichik I."/>
            <person name="Dimitrov K.M."/>
            <person name="Suarez D.L."/>
            <person name="Swayne D.E."/>
        </authorList>
    </citation>
    <scope>NUCLEOTIDE SEQUENCE [LARGE SCALE GENOMIC DNA]</scope>
    <source>
        <strain evidence="2 3">DSM 26133</strain>
    </source>
</reference>
<evidence type="ECO:0008006" key="4">
    <source>
        <dbReference type="Google" id="ProtNLM"/>
    </source>
</evidence>
<dbReference type="Proteomes" id="UP000192472">
    <property type="component" value="Unassembled WGS sequence"/>
</dbReference>
<name>A0A1W2GFD5_REIFA</name>
<evidence type="ECO:0000313" key="2">
    <source>
        <dbReference type="EMBL" id="SMD35068.1"/>
    </source>
</evidence>
<evidence type="ECO:0000256" key="1">
    <source>
        <dbReference type="SAM" id="Phobius"/>
    </source>
</evidence>
<dbReference type="RefSeq" id="WP_084372976.1">
    <property type="nucleotide sequence ID" value="NZ_FWYF01000002.1"/>
</dbReference>
<dbReference type="AlphaFoldDB" id="A0A1W2GFD5"/>
<keyword evidence="1" id="KW-0472">Membrane</keyword>